<accession>A0AAI8TU05</accession>
<keyword evidence="4" id="KW-1185">Reference proteome</keyword>
<proteinExistence type="predicted"/>
<evidence type="ECO:0000313" key="4">
    <source>
        <dbReference type="Proteomes" id="UP000465622"/>
    </source>
</evidence>
<dbReference type="Gene3D" id="1.10.287.850">
    <property type="entry name" value="HP0062-like domain"/>
    <property type="match status" value="1"/>
</dbReference>
<dbReference type="AlphaFoldDB" id="A0AAI8TU05"/>
<name>A0AAI8TU05_MYCME</name>
<dbReference type="Proteomes" id="UP001241092">
    <property type="component" value="Chromosome"/>
</dbReference>
<dbReference type="EMBL" id="AP027452">
    <property type="protein sequence ID" value="BDY28386.1"/>
    <property type="molecule type" value="Genomic_DNA"/>
</dbReference>
<evidence type="ECO:0000259" key="1">
    <source>
        <dbReference type="Pfam" id="PF00934"/>
    </source>
</evidence>
<evidence type="ECO:0000313" key="5">
    <source>
        <dbReference type="Proteomes" id="UP001241092"/>
    </source>
</evidence>
<sequence length="97" mass="9423">MQPLMHNPGAEAIAAQVIANAARGLAGGTTASAAVTALFPAGADEVSAAAAMSFASEGVEALAANSFAQEELTRAGASFAEIAGIYNAVDAAQATTL</sequence>
<organism evidence="3 5">
    <name type="scientific">Mycolicibacterium mageritense</name>
    <name type="common">Mycobacterium mageritense</name>
    <dbReference type="NCBI Taxonomy" id="53462"/>
    <lineage>
        <taxon>Bacteria</taxon>
        <taxon>Bacillati</taxon>
        <taxon>Actinomycetota</taxon>
        <taxon>Actinomycetes</taxon>
        <taxon>Mycobacteriales</taxon>
        <taxon>Mycobacteriaceae</taxon>
        <taxon>Mycolicibacterium</taxon>
    </lineage>
</organism>
<dbReference type="Proteomes" id="UP000465622">
    <property type="component" value="Chromosome"/>
</dbReference>
<evidence type="ECO:0000313" key="3">
    <source>
        <dbReference type="EMBL" id="BDY28386.1"/>
    </source>
</evidence>
<feature type="domain" description="PE" evidence="1">
    <location>
        <begin position="5"/>
        <end position="92"/>
    </location>
</feature>
<gene>
    <name evidence="2" type="primary">PE35</name>
    <name evidence="3" type="ORF">hbim_02320</name>
    <name evidence="2" type="ORF">MMAGJ_22740</name>
</gene>
<reference evidence="3" key="3">
    <citation type="submission" date="2023-03" db="EMBL/GenBank/DDBJ databases">
        <title>Draft genome sequence of a Mycolicibacterium mageritense strain H4_3_1 isolated from a hybrid biological-inorganic system reactor.</title>
        <authorList>
            <person name="Feng X."/>
            <person name="Kazama D."/>
            <person name="Sato K."/>
            <person name="Kobayashi H."/>
        </authorList>
    </citation>
    <scope>NUCLEOTIDE SEQUENCE</scope>
    <source>
        <strain evidence="3">H4_3_1</strain>
    </source>
</reference>
<dbReference type="EMBL" id="AP022567">
    <property type="protein sequence ID" value="BBX32992.1"/>
    <property type="molecule type" value="Genomic_DNA"/>
</dbReference>
<reference evidence="2 4" key="1">
    <citation type="journal article" date="2019" name="Emerg. Microbes Infect.">
        <title>Comprehensive subspecies identification of 175 nontuberculous mycobacteria species based on 7547 genomic profiles.</title>
        <authorList>
            <person name="Matsumoto Y."/>
            <person name="Kinjo T."/>
            <person name="Motooka D."/>
            <person name="Nabeya D."/>
            <person name="Jung N."/>
            <person name="Uechi K."/>
            <person name="Horii T."/>
            <person name="Iida T."/>
            <person name="Fujita J."/>
            <person name="Nakamura S."/>
        </authorList>
    </citation>
    <scope>NUCLEOTIDE SEQUENCE [LARGE SCALE GENOMIC DNA]</scope>
    <source>
        <strain evidence="2 4">JCM 12375</strain>
    </source>
</reference>
<reference evidence="2" key="2">
    <citation type="submission" date="2020-02" db="EMBL/GenBank/DDBJ databases">
        <authorList>
            <person name="Matsumoto Y."/>
            <person name="Kinjo T."/>
            <person name="Motooka D."/>
            <person name="Nabeya D."/>
            <person name="Jung N."/>
            <person name="Uechi K."/>
            <person name="Horii T."/>
            <person name="Iida T."/>
            <person name="Fujita J."/>
            <person name="Nakamura S."/>
        </authorList>
    </citation>
    <scope>NUCLEOTIDE SEQUENCE</scope>
    <source>
        <strain evidence="2">JCM 12375</strain>
    </source>
</reference>
<dbReference type="RefSeq" id="WP_036430283.1">
    <property type="nucleotide sequence ID" value="NZ_AP022567.1"/>
</dbReference>
<evidence type="ECO:0000313" key="2">
    <source>
        <dbReference type="EMBL" id="BBX32992.1"/>
    </source>
</evidence>
<dbReference type="Pfam" id="PF00934">
    <property type="entry name" value="PE"/>
    <property type="match status" value="1"/>
</dbReference>
<protein>
    <submittedName>
        <fullName evidence="3">PE family immunomodulator PE35</fullName>
    </submittedName>
    <submittedName>
        <fullName evidence="2">PE family protein PE35</fullName>
    </submittedName>
</protein>
<dbReference type="InterPro" id="IPR000084">
    <property type="entry name" value="PE-PGRS_N"/>
</dbReference>